<dbReference type="EMBL" id="FQVN01000008">
    <property type="protein sequence ID" value="SHG39836.1"/>
    <property type="molecule type" value="Genomic_DNA"/>
</dbReference>
<dbReference type="AlphaFoldDB" id="A0A1M5JGW5"/>
<dbReference type="OrthoDB" id="3268479at2"/>
<gene>
    <name evidence="1" type="ORF">SAMN05444320_108285</name>
</gene>
<name>A0A1M5JGW5_STRHI</name>
<keyword evidence="2" id="KW-1185">Reference proteome</keyword>
<dbReference type="Pfam" id="PF09438">
    <property type="entry name" value="DUF2017"/>
    <property type="match status" value="1"/>
</dbReference>
<accession>A0A1M5JGW5</accession>
<organism evidence="1 2">
    <name type="scientific">Streptoalloteichus hindustanus</name>
    <dbReference type="NCBI Taxonomy" id="2017"/>
    <lineage>
        <taxon>Bacteria</taxon>
        <taxon>Bacillati</taxon>
        <taxon>Actinomycetota</taxon>
        <taxon>Actinomycetes</taxon>
        <taxon>Pseudonocardiales</taxon>
        <taxon>Pseudonocardiaceae</taxon>
        <taxon>Streptoalloteichus</taxon>
    </lineage>
</organism>
<sequence length="197" mass="21252">MEGWKRHGAQIVGVLDRQEAALVRGMVGQIKDMLDARVAEQPEDELAALTGIRAGHSSPPEDPILARLLPDFHRVDLDEHGELPASAAADMDAAAAMRSLHEPELLDRKTGVAAVVLRTCPPDGGVARLSEEEAEAWLTAINDVRLALGTALQISEDTPDVLPDDDPRGPHFGVYQWLTWVQESLVQAVIGGDEFAS</sequence>
<dbReference type="Proteomes" id="UP000184501">
    <property type="component" value="Unassembled WGS sequence"/>
</dbReference>
<proteinExistence type="predicted"/>
<evidence type="ECO:0000313" key="1">
    <source>
        <dbReference type="EMBL" id="SHG39836.1"/>
    </source>
</evidence>
<reference evidence="1 2" key="1">
    <citation type="submission" date="2016-11" db="EMBL/GenBank/DDBJ databases">
        <authorList>
            <person name="Jaros S."/>
            <person name="Januszkiewicz K."/>
            <person name="Wedrychowicz H."/>
        </authorList>
    </citation>
    <scope>NUCLEOTIDE SEQUENCE [LARGE SCALE GENOMIC DNA]</scope>
    <source>
        <strain evidence="1 2">DSM 44523</strain>
    </source>
</reference>
<dbReference type="InterPro" id="IPR018561">
    <property type="entry name" value="AosR"/>
</dbReference>
<dbReference type="RefSeq" id="WP_073487373.1">
    <property type="nucleotide sequence ID" value="NZ_FQVN01000008.1"/>
</dbReference>
<evidence type="ECO:0000313" key="2">
    <source>
        <dbReference type="Proteomes" id="UP000184501"/>
    </source>
</evidence>
<protein>
    <submittedName>
        <fullName evidence="1">Uncharacterized protein</fullName>
    </submittedName>
</protein>
<dbReference type="STRING" id="2017.SAMN05444320_108285"/>